<sequence>MRNLMILFPGIGYHCDKPILYYGKKIAVMNGYTDCISLSYSYDGKNLRDNAAEMEKAFNSLYEQAEKQLNGVEFNQYDEILFVSKSIGTVIAAAYARKHSIKCRMIFYTPLAQTYSYDVEEGIAFIGMKDPWSDVDEVIHASRKQRIPIYVYEDANHSLETGQVIQDLDILKDVMIKTNNYLSVEKH</sequence>
<evidence type="ECO:0000313" key="2">
    <source>
        <dbReference type="Proteomes" id="UP000217549"/>
    </source>
</evidence>
<dbReference type="Proteomes" id="UP000217549">
    <property type="component" value="Chromosome I"/>
</dbReference>
<gene>
    <name evidence="1" type="ORF">EHLA_3253</name>
</gene>
<dbReference type="SUPFAM" id="SSF53474">
    <property type="entry name" value="alpha/beta-Hydrolases"/>
    <property type="match status" value="1"/>
</dbReference>
<name>A0A285PW05_9FIRM</name>
<keyword evidence="1" id="KW-0378">Hydrolase</keyword>
<organism evidence="1 2">
    <name type="scientific">Anaerobutyricum hallii</name>
    <dbReference type="NCBI Taxonomy" id="39488"/>
    <lineage>
        <taxon>Bacteria</taxon>
        <taxon>Bacillati</taxon>
        <taxon>Bacillota</taxon>
        <taxon>Clostridia</taxon>
        <taxon>Lachnospirales</taxon>
        <taxon>Lachnospiraceae</taxon>
        <taxon>Anaerobutyricum</taxon>
    </lineage>
</organism>
<protein>
    <submittedName>
        <fullName evidence="1">Alpha/Beta hydrolase fold</fullName>
    </submittedName>
</protein>
<proteinExistence type="predicted"/>
<dbReference type="AlphaFoldDB" id="A0A285PW05"/>
<dbReference type="RefSeq" id="WP_096241460.1">
    <property type="nucleotide sequence ID" value="NZ_LT907978.1"/>
</dbReference>
<dbReference type="Gene3D" id="3.40.50.1820">
    <property type="entry name" value="alpha/beta hydrolase"/>
    <property type="match status" value="1"/>
</dbReference>
<evidence type="ECO:0000313" key="1">
    <source>
        <dbReference type="EMBL" id="SOB73801.1"/>
    </source>
</evidence>
<reference evidence="2" key="1">
    <citation type="submission" date="2017-09" db="EMBL/GenBank/DDBJ databases">
        <authorList>
            <person name="Shetty A S."/>
        </authorList>
    </citation>
    <scope>NUCLEOTIDE SEQUENCE [LARGE SCALE GENOMIC DNA]</scope>
</reference>
<dbReference type="KEGG" id="ehl:EHLA_3253"/>
<dbReference type="InterPro" id="IPR029058">
    <property type="entry name" value="AB_hydrolase_fold"/>
</dbReference>
<keyword evidence="2" id="KW-1185">Reference proteome</keyword>
<dbReference type="EMBL" id="LT907978">
    <property type="protein sequence ID" value="SOB73801.1"/>
    <property type="molecule type" value="Genomic_DNA"/>
</dbReference>
<accession>A0A285PW05</accession>
<dbReference type="GO" id="GO:0016787">
    <property type="term" value="F:hydrolase activity"/>
    <property type="evidence" value="ECO:0007669"/>
    <property type="project" value="UniProtKB-KW"/>
</dbReference>